<feature type="compositionally biased region" description="Low complexity" evidence="2">
    <location>
        <begin position="416"/>
        <end position="430"/>
    </location>
</feature>
<feature type="compositionally biased region" description="Polar residues" evidence="2">
    <location>
        <begin position="343"/>
        <end position="367"/>
    </location>
</feature>
<keyword evidence="1" id="KW-0175">Coiled coil</keyword>
<dbReference type="EMBL" id="QZAO01000112">
    <property type="protein sequence ID" value="THW74930.1"/>
    <property type="molecule type" value="Genomic_DNA"/>
</dbReference>
<sequence length="437" mass="49162">MASPSRSGGTMHVAVTSPFKFLMGSSHSAPDMSVNALVDRFTTLEVKDKDEDSAKRAVRRLEAALRRADMAREEAETEAASLRDELREQRDMAEERLREKTDLRQRLDEYEVCTMHFPSARRMADQARQKKYEKAKERFKQQKVKHEDQLRKMQKEYMEREKLHWRQQQQLQEEVDWEKKLRADANDLVAFLEIDHIVALQAQKDKHLELLAKQQAAPRAQEPPQDLLDDFEIEIDTPQKKQDEPMAEAEPESTHNDYAVEDTPEPEHIQASKTQTPVRSHTSTPIAHDSPQNTVTATLQTTSTKQTLRVPINFNDDDTEDASSTSDKENSQPSLLQPPRTPLPSSRTVSAPSHHSLKTPMTISCSTPALHPNIPAFLNTPIDREAALAAIRERRGRARSNGAAGMATPRRLGRDASAPPAGGLSASVGPRSKSRGP</sequence>
<feature type="region of interest" description="Disordered" evidence="2">
    <location>
        <begin position="214"/>
        <end position="376"/>
    </location>
</feature>
<feature type="region of interest" description="Disordered" evidence="2">
    <location>
        <begin position="68"/>
        <end position="88"/>
    </location>
</feature>
<evidence type="ECO:0000313" key="3">
    <source>
        <dbReference type="EMBL" id="THW74930.1"/>
    </source>
</evidence>
<protein>
    <submittedName>
        <fullName evidence="3">Uncharacterized protein</fullName>
    </submittedName>
</protein>
<dbReference type="AlphaFoldDB" id="A0A4S9A711"/>
<feature type="compositionally biased region" description="Low complexity" evidence="2">
    <location>
        <begin position="214"/>
        <end position="225"/>
    </location>
</feature>
<comment type="caution">
    <text evidence="3">The sequence shown here is derived from an EMBL/GenBank/DDBJ whole genome shotgun (WGS) entry which is preliminary data.</text>
</comment>
<accession>A0A4S9A711</accession>
<dbReference type="Proteomes" id="UP000308802">
    <property type="component" value="Unassembled WGS sequence"/>
</dbReference>
<organism evidence="3 4">
    <name type="scientific">Aureobasidium pullulans</name>
    <name type="common">Black yeast</name>
    <name type="synonym">Pullularia pullulans</name>
    <dbReference type="NCBI Taxonomy" id="5580"/>
    <lineage>
        <taxon>Eukaryota</taxon>
        <taxon>Fungi</taxon>
        <taxon>Dikarya</taxon>
        <taxon>Ascomycota</taxon>
        <taxon>Pezizomycotina</taxon>
        <taxon>Dothideomycetes</taxon>
        <taxon>Dothideomycetidae</taxon>
        <taxon>Dothideales</taxon>
        <taxon>Saccotheciaceae</taxon>
        <taxon>Aureobasidium</taxon>
    </lineage>
</organism>
<proteinExistence type="predicted"/>
<evidence type="ECO:0000313" key="4">
    <source>
        <dbReference type="Proteomes" id="UP000308802"/>
    </source>
</evidence>
<reference evidence="3 4" key="1">
    <citation type="submission" date="2018-10" db="EMBL/GenBank/DDBJ databases">
        <title>Fifty Aureobasidium pullulans genomes reveal a recombining polyextremotolerant generalist.</title>
        <authorList>
            <person name="Gostincar C."/>
            <person name="Turk M."/>
            <person name="Zajc J."/>
            <person name="Gunde-Cimerman N."/>
        </authorList>
    </citation>
    <scope>NUCLEOTIDE SEQUENCE [LARGE SCALE GENOMIC DNA]</scope>
    <source>
        <strain evidence="3 4">EXF-10659</strain>
    </source>
</reference>
<feature type="compositionally biased region" description="Polar residues" evidence="2">
    <location>
        <begin position="271"/>
        <end position="285"/>
    </location>
</feature>
<feature type="region of interest" description="Disordered" evidence="2">
    <location>
        <begin position="390"/>
        <end position="437"/>
    </location>
</feature>
<evidence type="ECO:0000256" key="2">
    <source>
        <dbReference type="SAM" id="MobiDB-lite"/>
    </source>
</evidence>
<feature type="compositionally biased region" description="Low complexity" evidence="2">
    <location>
        <begin position="292"/>
        <end position="307"/>
    </location>
</feature>
<name>A0A4S9A711_AURPU</name>
<gene>
    <name evidence="3" type="ORF">D6D19_04418</name>
</gene>
<feature type="coiled-coil region" evidence="1">
    <location>
        <begin position="129"/>
        <end position="163"/>
    </location>
</feature>
<evidence type="ECO:0000256" key="1">
    <source>
        <dbReference type="SAM" id="Coils"/>
    </source>
</evidence>